<keyword evidence="2" id="KW-0934">Plastid</keyword>
<keyword evidence="1" id="KW-0732">Signal</keyword>
<feature type="signal peptide" evidence="1">
    <location>
        <begin position="1"/>
        <end position="19"/>
    </location>
</feature>
<gene>
    <name evidence="2" type="primary">orf67</name>
</gene>
<protein>
    <submittedName>
        <fullName evidence="2">Uncharacterized protein</fullName>
    </submittedName>
</protein>
<dbReference type="EMBL" id="KX713899">
    <property type="protein sequence ID" value="AOS53207.1"/>
    <property type="molecule type" value="Genomic_DNA"/>
</dbReference>
<feature type="chain" id="PRO_5009105630" evidence="1">
    <location>
        <begin position="20"/>
        <end position="67"/>
    </location>
</feature>
<dbReference type="EMBL" id="KX713899">
    <property type="protein sequence ID" value="AOS53123.1"/>
    <property type="molecule type" value="Genomic_DNA"/>
</dbReference>
<keyword evidence="2" id="KW-0150">Chloroplast</keyword>
<evidence type="ECO:0000313" key="2">
    <source>
        <dbReference type="EMBL" id="AOS53123.1"/>
    </source>
</evidence>
<reference evidence="2" key="1">
    <citation type="journal article" date="2016" name="Conserv Genet Resour">
        <title>Characterization of the complete chloroplast genome of Cycas panzhihuaensis.</title>
        <authorList>
            <person name="Han J."/>
            <person name="Wang M."/>
            <person name="Qiu Q."/>
            <person name="Guo R."/>
        </authorList>
    </citation>
    <scope>NUCLEOTIDE SEQUENCE</scope>
</reference>
<dbReference type="GeneID" id="29292018"/>
<dbReference type="RefSeq" id="YP_009308174.1">
    <property type="nucleotide sequence ID" value="NC_031413.1"/>
</dbReference>
<dbReference type="RefSeq" id="YP_009308258.1">
    <property type="nucleotide sequence ID" value="NC_031413.1"/>
</dbReference>
<geneLocation type="chloroplast" evidence="2"/>
<sequence>MRFIVALLIAPFFVDKADSELFFIPRHNLYPFASYQPGVHSQYSHPYPLMSIPRASYDYDERANRKK</sequence>
<dbReference type="AlphaFoldDB" id="A0A1D8BET0"/>
<evidence type="ECO:0000256" key="1">
    <source>
        <dbReference type="SAM" id="SignalP"/>
    </source>
</evidence>
<organism evidence="2">
    <name type="scientific">Cycas panzhihuaensis</name>
    <name type="common">Dukou cycad</name>
    <name type="synonym">Cycas baguanheensis</name>
    <dbReference type="NCBI Taxonomy" id="123604"/>
    <lineage>
        <taxon>Eukaryota</taxon>
        <taxon>Viridiplantae</taxon>
        <taxon>Streptophyta</taxon>
        <taxon>Embryophyta</taxon>
        <taxon>Tracheophyta</taxon>
        <taxon>Spermatophyta</taxon>
        <taxon>Cycadidae</taxon>
        <taxon>Cycadales</taxon>
        <taxon>Cycadaceae</taxon>
        <taxon>Cycas</taxon>
    </lineage>
</organism>
<name>A0A1D8BET0_CYCPA</name>
<dbReference type="GeneID" id="29292129"/>
<accession>A0A1D8BET0</accession>
<proteinExistence type="predicted"/>